<sequence>MSDKMPTFWHIFLIKLWRAVTKLDNFEQRVNAALIADGDLVHHYQTRWPKGHTSARYII</sequence>
<evidence type="ECO:0000313" key="1">
    <source>
        <dbReference type="EMBL" id="NOH73339.1"/>
    </source>
</evidence>
<proteinExistence type="predicted"/>
<name>A0A7Y4EG08_9VIBR</name>
<comment type="caution">
    <text evidence="1">The sequence shown here is derived from an EMBL/GenBank/DDBJ whole genome shotgun (WGS) entry which is preliminary data.</text>
</comment>
<dbReference type="EMBL" id="VTXC01000084">
    <property type="protein sequence ID" value="NOH73339.1"/>
    <property type="molecule type" value="Genomic_DNA"/>
</dbReference>
<dbReference type="Proteomes" id="UP000565719">
    <property type="component" value="Unassembled WGS sequence"/>
</dbReference>
<accession>A0A7Y4EG08</accession>
<organism evidence="1 2">
    <name type="scientific">Vibrio pectenicida</name>
    <dbReference type="NCBI Taxonomy" id="62763"/>
    <lineage>
        <taxon>Bacteria</taxon>
        <taxon>Pseudomonadati</taxon>
        <taxon>Pseudomonadota</taxon>
        <taxon>Gammaproteobacteria</taxon>
        <taxon>Vibrionales</taxon>
        <taxon>Vibrionaceae</taxon>
        <taxon>Vibrio</taxon>
    </lineage>
</organism>
<dbReference type="RefSeq" id="WP_171362285.1">
    <property type="nucleotide sequence ID" value="NZ_VTXC01000084.1"/>
</dbReference>
<reference evidence="1 2" key="1">
    <citation type="submission" date="2019-09" db="EMBL/GenBank/DDBJ databases">
        <title>Draft genome sequencing and comparative genomics of hatchery-associated Vibrios.</title>
        <authorList>
            <person name="Kehlet-Delgado H."/>
            <person name="Mueller R.S."/>
        </authorList>
    </citation>
    <scope>NUCLEOTIDE SEQUENCE [LARGE SCALE GENOMIC DNA]</scope>
    <source>
        <strain evidence="1 2">99-46-Y</strain>
    </source>
</reference>
<protein>
    <submittedName>
        <fullName evidence="1">Uncharacterized protein</fullName>
    </submittedName>
</protein>
<evidence type="ECO:0000313" key="2">
    <source>
        <dbReference type="Proteomes" id="UP000565719"/>
    </source>
</evidence>
<gene>
    <name evidence="1" type="ORF">F0225_18660</name>
</gene>
<dbReference type="AlphaFoldDB" id="A0A7Y4EG08"/>